<evidence type="ECO:0000259" key="4">
    <source>
        <dbReference type="PROSITE" id="PS51272"/>
    </source>
</evidence>
<dbReference type="Proteomes" id="UP000250369">
    <property type="component" value="Unassembled WGS sequence"/>
</dbReference>
<dbReference type="PANTHER" id="PTHR47406:SF2">
    <property type="entry name" value="ALPHA GLUCURONIDASE N-TERMINAL DOMAIN-CONTAINING PROTEIN"/>
    <property type="match status" value="1"/>
</dbReference>
<feature type="domain" description="SLH" evidence="4">
    <location>
        <begin position="62"/>
        <end position="120"/>
    </location>
</feature>
<keyword evidence="3" id="KW-0732">Signal</keyword>
<evidence type="ECO:0000313" key="6">
    <source>
        <dbReference type="Proteomes" id="UP000250369"/>
    </source>
</evidence>
<dbReference type="PANTHER" id="PTHR47406">
    <property type="entry name" value="COAGULATION FACTOR 5/8 TYPE, C-TERMINAL"/>
    <property type="match status" value="1"/>
</dbReference>
<gene>
    <name evidence="5" type="ORF">DQG23_26150</name>
</gene>
<dbReference type="EMBL" id="QMFB01000017">
    <property type="protein sequence ID" value="RAV17893.1"/>
    <property type="molecule type" value="Genomic_DNA"/>
</dbReference>
<organism evidence="5 6">
    <name type="scientific">Paenibacillus contaminans</name>
    <dbReference type="NCBI Taxonomy" id="450362"/>
    <lineage>
        <taxon>Bacteria</taxon>
        <taxon>Bacillati</taxon>
        <taxon>Bacillota</taxon>
        <taxon>Bacilli</taxon>
        <taxon>Bacillales</taxon>
        <taxon>Paenibacillaceae</taxon>
        <taxon>Paenibacillus</taxon>
    </lineage>
</organism>
<dbReference type="SUPFAM" id="SSF55545">
    <property type="entry name" value="beta-N-acetylhexosaminidase-like domain"/>
    <property type="match status" value="1"/>
</dbReference>
<dbReference type="InterPro" id="IPR032287">
    <property type="entry name" value="DUF4838"/>
</dbReference>
<feature type="chain" id="PRO_5038860057" description="SLH domain-containing protein" evidence="3">
    <location>
        <begin position="39"/>
        <end position="1607"/>
    </location>
</feature>
<protein>
    <recommendedName>
        <fullName evidence="4">SLH domain-containing protein</fullName>
    </recommendedName>
</protein>
<evidence type="ECO:0000313" key="5">
    <source>
        <dbReference type="EMBL" id="RAV17893.1"/>
    </source>
</evidence>
<dbReference type="InterPro" id="IPR029018">
    <property type="entry name" value="Hex-like_dom2"/>
</dbReference>
<dbReference type="Pfam" id="PF16126">
    <property type="entry name" value="DUF4838"/>
    <property type="match status" value="1"/>
</dbReference>
<dbReference type="GO" id="GO:0005975">
    <property type="term" value="P:carbohydrate metabolic process"/>
    <property type="evidence" value="ECO:0007669"/>
    <property type="project" value="UniProtKB-ARBA"/>
</dbReference>
<dbReference type="Gene3D" id="2.60.120.260">
    <property type="entry name" value="Galactose-binding domain-like"/>
    <property type="match status" value="1"/>
</dbReference>
<feature type="compositionally biased region" description="Low complexity" evidence="2">
    <location>
        <begin position="473"/>
        <end position="505"/>
    </location>
</feature>
<feature type="signal peptide" evidence="3">
    <location>
        <begin position="1"/>
        <end position="38"/>
    </location>
</feature>
<reference evidence="5 6" key="1">
    <citation type="journal article" date="2009" name="Int. J. Syst. Evol. Microbiol.">
        <title>Paenibacillus contaminans sp. nov., isolated from a contaminated laboratory plate.</title>
        <authorList>
            <person name="Chou J.H."/>
            <person name="Lee J.H."/>
            <person name="Lin M.C."/>
            <person name="Chang P.S."/>
            <person name="Arun A.B."/>
            <person name="Young C.C."/>
            <person name="Chen W.M."/>
        </authorList>
    </citation>
    <scope>NUCLEOTIDE SEQUENCE [LARGE SCALE GENOMIC DNA]</scope>
    <source>
        <strain evidence="5 6">CKOBP-6</strain>
    </source>
</reference>
<keyword evidence="6" id="KW-1185">Reference proteome</keyword>
<evidence type="ECO:0000256" key="3">
    <source>
        <dbReference type="SAM" id="SignalP"/>
    </source>
</evidence>
<evidence type="ECO:0000256" key="1">
    <source>
        <dbReference type="ARBA" id="ARBA00022801"/>
    </source>
</evidence>
<feature type="region of interest" description="Disordered" evidence="2">
    <location>
        <begin position="449"/>
        <end position="507"/>
    </location>
</feature>
<name>A0A329MGV5_9BACL</name>
<dbReference type="InterPro" id="IPR001119">
    <property type="entry name" value="SLH_dom"/>
</dbReference>
<dbReference type="Gene3D" id="3.30.379.10">
    <property type="entry name" value="Chitobiase/beta-hexosaminidase domain 2-like"/>
    <property type="match status" value="1"/>
</dbReference>
<comment type="caution">
    <text evidence="5">The sequence shown here is derived from an EMBL/GenBank/DDBJ whole genome shotgun (WGS) entry which is preliminary data.</text>
</comment>
<feature type="domain" description="SLH" evidence="4">
    <location>
        <begin position="121"/>
        <end position="184"/>
    </location>
</feature>
<dbReference type="GO" id="GO:0016787">
    <property type="term" value="F:hydrolase activity"/>
    <property type="evidence" value="ECO:0007669"/>
    <property type="project" value="UniProtKB-KW"/>
</dbReference>
<dbReference type="Pfam" id="PF00395">
    <property type="entry name" value="SLH"/>
    <property type="match status" value="3"/>
</dbReference>
<feature type="compositionally biased region" description="Basic and acidic residues" evidence="2">
    <location>
        <begin position="452"/>
        <end position="466"/>
    </location>
</feature>
<sequence length="1607" mass="173805">MHTSCFRRSKAMNKKRWLRKFISLALTGSLLFTFPVLSHGEQGEAGNEAVLQAGAPSADLPGEKVLPGDVTGHWAEKQLAEWWGGGLLTGYPDGKVKPDESISRGEFMALVNRLFGYGETMPLEFTDVKQGDWTYAEASKALRAGYMEGYGNGTIGADRQISRQEAAVIIARLFKPNQAEAGENAEPFTDAGLIAEWSRTAVADVVGSRWMEGYGDGSFRADAFISRAEAIVTIDRALKSGAPLVYDRAGTYGPETGTLAVSGNVAVRAPGVTLRNMSVSGAMLLDEAIGEGDVRLKNVKVAGTTTVRGGGENSVHFDNSVIFSLVVDKASGTVRIAAEGSTVVASVIVKSSVILEHAGEEGGGFEKVELNEALPSGARIVLQGTIGTVDVLAGGIKAELAKGTVKQMNVSAGATGVELNIGDTSAILSLIADAVIKVLGQGTIESAALSGKAKDSTFEKQPKSKSEAGSPGGSSSPSPTSGGTPTPSPTNGGTSSPSPTPSAGPLTIVENGQADAVVLVPSGDNGELRGIAETLVDYVRKSTGAILPIMTEDELAVSGSAAAAVKLYVGAAGTDSDPAFADRLTGLSKDGFVISPYGGSITIAGPSPLGTEFGVYDFLERYVGVRWLMPGEAGEDVPALSSLSIPSTVVREQPAMISRDVVGFMGYHTRTADETISSIQLDWAKKNRNNSAINFHHNLYRLFPPSEYLTTHPEFFPHKDGQPRIPALNMGWQPCFTAPGIVEEAVANIIAYFDENPDKISYSLGVIDGDANGGGFCETTDKINSLGVPDMSDIYYDWVNKVAEGVLQVYPDKYFGLLAYAEVFDPPSFKLNPRVIPNITDERFSWADPRREQEGKQLMDKWMQSAEQVAWYDYIWGSPYVVPRIFNHQMADYLRYAKEKGVIGYFAELYPNFGEGPKPWLTMKLLWNPDQDEEALAQEWYERAVGEEAAADLKQYYDHWEQFWMTRSFQTDWYSTWYNSNPRYNFMPFNSAAYLTDVTVDDIETSRQLLESVVQKAGTPEQLARAQLLLRSFEYYEASALSYPIAREMEVPADTAEALQLMDELIRREAKNPAALAEKRQQLIDEFETDPILVHPIRGAVDQGMTWSGQGNTAFLLQWIAGEPANSPIRGHLRQIADSEGNSPVGLYAEFLLQYPGKMKPLNTNVSFEEFDGSSPIQSKSYGFWYGNENRPPDEVAARTDSVARTGSYSIAAKGITLGSITQEIRVQEPMDFLAATAYYYTPPGSNSSGRLRITMNLFDESWNFIGSIASNDKIVSGTEGQWSPIRLVEAVPESAKDRLKIIQLLIEHRGFAAGETVYVDDVVLKGVTSGQISAVKASAENGSIVALLSDEPNQTPGVSDFTITQKIGNGEALSVVPSSVSWNAANLTATLTLPVIPATETAQSVVYTVKYRNSAAANAAPFTVLPSSATPLGRNTSFEDALAASPIGTEHWGYWYNNDNRTPDEAAYRTDTKSRTGAVSIAAKGISLGSILHEVYLTGPIDSIFAGGYYYAEPGNTNGKVRFTMRLFDESWTEIGYLASPFVNVADLKGEWLPFQLAEAIPDNIKARLKIVQLSVEQREFAPGETIYIDDVNVYGVPSGLSLADN</sequence>
<evidence type="ECO:0000256" key="2">
    <source>
        <dbReference type="SAM" id="MobiDB-lite"/>
    </source>
</evidence>
<dbReference type="PROSITE" id="PS51272">
    <property type="entry name" value="SLH"/>
    <property type="match status" value="3"/>
</dbReference>
<proteinExistence type="predicted"/>
<accession>A0A329MGV5</accession>
<keyword evidence="1" id="KW-0378">Hydrolase</keyword>
<feature type="domain" description="SLH" evidence="4">
    <location>
        <begin position="185"/>
        <end position="248"/>
    </location>
</feature>